<name>A0A100JJH6_STRSC</name>
<dbReference type="AlphaFoldDB" id="A0A100JJH6"/>
<reference evidence="2" key="3">
    <citation type="submission" date="2016-02" db="EMBL/GenBank/DDBJ databases">
        <title>Draft genome of pathogenic Streptomyces sp. in Japan.</title>
        <authorList>
            <person name="Tomihama T."/>
            <person name="Ikenaga M."/>
            <person name="Sakai M."/>
            <person name="Okubo T."/>
            <person name="Ikeda S."/>
        </authorList>
    </citation>
    <scope>NUCLEOTIDE SEQUENCE [LARGE SCALE GENOMIC DNA]</scope>
    <source>
        <strain evidence="2">S58</strain>
    </source>
</reference>
<sequence>MGAAYPPKDDIHASGTKWREIPGAAFQMIRLIRLIR</sequence>
<comment type="caution">
    <text evidence="1">The sequence shown here is derived from an EMBL/GenBank/DDBJ whole genome shotgun (WGS) entry which is preliminary data.</text>
</comment>
<evidence type="ECO:0000313" key="2">
    <source>
        <dbReference type="Proteomes" id="UP000067448"/>
    </source>
</evidence>
<reference evidence="2" key="1">
    <citation type="submission" date="2015-11" db="EMBL/GenBank/DDBJ databases">
        <authorList>
            <consortium name="Cross-ministerial Strategic Innovation Promotion Program (SIP) consortium"/>
            <person name="Tomihama T."/>
            <person name="Ikenaga M."/>
            <person name="Sakai M."/>
            <person name="Okubo T."/>
            <person name="Ikeda S."/>
        </authorList>
    </citation>
    <scope>NUCLEOTIDE SEQUENCE [LARGE SCALE GENOMIC DNA]</scope>
    <source>
        <strain evidence="2">S58</strain>
    </source>
</reference>
<reference evidence="1 2" key="2">
    <citation type="journal article" date="2016" name="Genome Announc.">
        <title>Draft Genome Sequences of Streptomyces scabiei S58, Streptomyces turgidiscabies T45, and Streptomyces acidiscabies a10, the Pathogens of Potato Common Scab, Isolated in Japan.</title>
        <authorList>
            <person name="Tomihama T."/>
            <person name="Nishi Y."/>
            <person name="Sakai M."/>
            <person name="Ikenaga M."/>
            <person name="Okubo T."/>
            <person name="Ikeda S."/>
        </authorList>
    </citation>
    <scope>NUCLEOTIDE SEQUENCE [LARGE SCALE GENOMIC DNA]</scope>
    <source>
        <strain evidence="1 2">S58</strain>
    </source>
</reference>
<dbReference type="EMBL" id="BCMM01000003">
    <property type="protein sequence ID" value="GAQ60692.1"/>
    <property type="molecule type" value="Genomic_DNA"/>
</dbReference>
<organism evidence="1 2">
    <name type="scientific">Streptomyces scabiei</name>
    <dbReference type="NCBI Taxonomy" id="1930"/>
    <lineage>
        <taxon>Bacteria</taxon>
        <taxon>Bacillati</taxon>
        <taxon>Actinomycetota</taxon>
        <taxon>Actinomycetes</taxon>
        <taxon>Kitasatosporales</taxon>
        <taxon>Streptomycetaceae</taxon>
        <taxon>Streptomyces</taxon>
    </lineage>
</organism>
<proteinExistence type="predicted"/>
<protein>
    <submittedName>
        <fullName evidence="1">Uncharacterized protein</fullName>
    </submittedName>
</protein>
<accession>A0A100JJH6</accession>
<gene>
    <name evidence="1" type="ORF">SsS58_01034</name>
</gene>
<dbReference type="Proteomes" id="UP000067448">
    <property type="component" value="Unassembled WGS sequence"/>
</dbReference>
<evidence type="ECO:0000313" key="1">
    <source>
        <dbReference type="EMBL" id="GAQ60692.1"/>
    </source>
</evidence>